<accession>A0A9P9XBK6</accession>
<protein>
    <submittedName>
        <fullName evidence="2">Uncharacterized protein</fullName>
    </submittedName>
</protein>
<feature type="region of interest" description="Disordered" evidence="1">
    <location>
        <begin position="1"/>
        <end position="38"/>
    </location>
</feature>
<evidence type="ECO:0000313" key="2">
    <source>
        <dbReference type="EMBL" id="KAI3546428.1"/>
    </source>
</evidence>
<reference evidence="2" key="1">
    <citation type="submission" date="2019-01" db="EMBL/GenBank/DDBJ databases">
        <title>Colletotrichum abscissum LGMF1257.</title>
        <authorList>
            <person name="Baroncelli R."/>
        </authorList>
    </citation>
    <scope>NUCLEOTIDE SEQUENCE</scope>
    <source>
        <strain evidence="2">Ca142</strain>
    </source>
</reference>
<evidence type="ECO:0000313" key="3">
    <source>
        <dbReference type="Proteomes" id="UP001056436"/>
    </source>
</evidence>
<proteinExistence type="predicted"/>
<dbReference type="AlphaFoldDB" id="A0A9P9XBK6"/>
<feature type="region of interest" description="Disordered" evidence="1">
    <location>
        <begin position="69"/>
        <end position="125"/>
    </location>
</feature>
<sequence>MIGSPQWRENLDVRGFAGEKNPSERRPTPCPRPETPWSDRVCGAVTISRSIGTGLAVCTLLRICSSSSRRTVRQRSGGRRKRGRFTSFPRGRTKRSPGEEARGRWAGEKNRDQAQTRPEAEAMKH</sequence>
<name>A0A9P9XBK6_9PEZI</name>
<evidence type="ECO:0000256" key="1">
    <source>
        <dbReference type="SAM" id="MobiDB-lite"/>
    </source>
</evidence>
<organism evidence="2 3">
    <name type="scientific">Colletotrichum abscissum</name>
    <dbReference type="NCBI Taxonomy" id="1671311"/>
    <lineage>
        <taxon>Eukaryota</taxon>
        <taxon>Fungi</taxon>
        <taxon>Dikarya</taxon>
        <taxon>Ascomycota</taxon>
        <taxon>Pezizomycotina</taxon>
        <taxon>Sordariomycetes</taxon>
        <taxon>Hypocreomycetidae</taxon>
        <taxon>Glomerellales</taxon>
        <taxon>Glomerellaceae</taxon>
        <taxon>Colletotrichum</taxon>
        <taxon>Colletotrichum acutatum species complex</taxon>
    </lineage>
</organism>
<keyword evidence="3" id="KW-1185">Reference proteome</keyword>
<dbReference type="EMBL" id="SDAQ01000057">
    <property type="protein sequence ID" value="KAI3546428.1"/>
    <property type="molecule type" value="Genomic_DNA"/>
</dbReference>
<dbReference type="Proteomes" id="UP001056436">
    <property type="component" value="Unassembled WGS sequence"/>
</dbReference>
<gene>
    <name evidence="2" type="ORF">CABS02_08970</name>
</gene>
<feature type="compositionally biased region" description="Basic and acidic residues" evidence="1">
    <location>
        <begin position="96"/>
        <end position="125"/>
    </location>
</feature>
<comment type="caution">
    <text evidence="2">The sequence shown here is derived from an EMBL/GenBank/DDBJ whole genome shotgun (WGS) entry which is preliminary data.</text>
</comment>
<feature type="compositionally biased region" description="Basic residues" evidence="1">
    <location>
        <begin position="70"/>
        <end position="84"/>
    </location>
</feature>